<proteinExistence type="predicted"/>
<dbReference type="RefSeq" id="WP_109793223.1">
    <property type="nucleotide sequence ID" value="NZ_PHIG01000031.1"/>
</dbReference>
<dbReference type="AlphaFoldDB" id="A0A2M9G2L4"/>
<organism evidence="1 2">
    <name type="scientific">Minwuia thermotolerans</name>
    <dbReference type="NCBI Taxonomy" id="2056226"/>
    <lineage>
        <taxon>Bacteria</taxon>
        <taxon>Pseudomonadati</taxon>
        <taxon>Pseudomonadota</taxon>
        <taxon>Alphaproteobacteria</taxon>
        <taxon>Minwuiales</taxon>
        <taxon>Minwuiaceae</taxon>
        <taxon>Minwuia</taxon>
    </lineage>
</organism>
<dbReference type="EMBL" id="PHIG01000031">
    <property type="protein sequence ID" value="PJK29948.1"/>
    <property type="molecule type" value="Genomic_DNA"/>
</dbReference>
<evidence type="ECO:0000313" key="1">
    <source>
        <dbReference type="EMBL" id="PJK29948.1"/>
    </source>
</evidence>
<comment type="caution">
    <text evidence="1">The sequence shown here is derived from an EMBL/GenBank/DDBJ whole genome shotgun (WGS) entry which is preliminary data.</text>
</comment>
<accession>A0A2M9G2L4</accession>
<name>A0A2M9G2L4_9PROT</name>
<sequence>MSTLAQRIVECRLDEYEALRAKKIEAARSRLLPLWEGNHVVTAHRSLSEIVARDAEQAAARFVLDDSIARALSQLLHDDESVDAALRHAHAPSPSTWIETGKRSGDGAFGVLLEASGTFREVNFTAFEDGPDGSIEVGLVGVMDFSRIEDGQIQLIDFKDEELATQTTGFIIATCAFLSIPGAVERTGWHYSPAQQKKRMKARRPPLLSFNKVTLRLPRKSGTSRGASCDAAGPVRRHQVMGHHRVLDRNTRSERLTWVIPHWRGDAAAGVVLKERTIST</sequence>
<reference evidence="1 2" key="1">
    <citation type="submission" date="2017-11" db="EMBL/GenBank/DDBJ databases">
        <title>Draft genome sequence of Rhizobiales bacterium SY3-13.</title>
        <authorList>
            <person name="Sun C."/>
        </authorList>
    </citation>
    <scope>NUCLEOTIDE SEQUENCE [LARGE SCALE GENOMIC DNA]</scope>
    <source>
        <strain evidence="1 2">SY3-13</strain>
    </source>
</reference>
<protein>
    <submittedName>
        <fullName evidence="1">Uncharacterized protein</fullName>
    </submittedName>
</protein>
<dbReference type="Proteomes" id="UP000229498">
    <property type="component" value="Unassembled WGS sequence"/>
</dbReference>
<gene>
    <name evidence="1" type="ORF">CVT23_09270</name>
</gene>
<evidence type="ECO:0000313" key="2">
    <source>
        <dbReference type="Proteomes" id="UP000229498"/>
    </source>
</evidence>
<keyword evidence="2" id="KW-1185">Reference proteome</keyword>